<evidence type="ECO:0000256" key="1">
    <source>
        <dbReference type="SAM" id="SignalP"/>
    </source>
</evidence>
<evidence type="ECO:0000313" key="3">
    <source>
        <dbReference type="Proteomes" id="UP000629098"/>
    </source>
</evidence>
<sequence>MNVKTKRLWQMSVLTSAALLGLNQPLPSLAQQSEAPPEGSVRIVGFAYGGTGCPQGSVGSVISRDQSTIELLYDRFVAELGTGASRSSQSNCTVSFQLEYPAGFSVSWDRVEHRGFADTTGGAQAELRARYYIPGEGGFDTVRVYSFPDNSAEDYTIVQDNISTAFTQCGATIPLSVNTRVRLFGTPSNFNTLTVDSMTNKVRTLLNLRWRRCS</sequence>
<protein>
    <submittedName>
        <fullName evidence="2">DUF4360 domain-containing protein</fullName>
    </submittedName>
</protein>
<dbReference type="PANTHER" id="PTHR38847">
    <property type="match status" value="1"/>
</dbReference>
<dbReference type="EMBL" id="JACXAE010000118">
    <property type="protein sequence ID" value="MBD2777768.1"/>
    <property type="molecule type" value="Genomic_DNA"/>
</dbReference>
<dbReference type="Pfam" id="PF14273">
    <property type="entry name" value="DUF4360"/>
    <property type="match status" value="1"/>
</dbReference>
<feature type="chain" id="PRO_5035280331" evidence="1">
    <location>
        <begin position="31"/>
        <end position="214"/>
    </location>
</feature>
<reference evidence="2" key="1">
    <citation type="submission" date="2020-09" db="EMBL/GenBank/DDBJ databases">
        <title>Iningainema tapete sp. nov. (Scytonemataceae, Cyanobacteria) from greenhouses in central Florida (USA) produces two types of nodularin with biosynthetic potential for microcystin-LR and anabaenopeptins.</title>
        <authorList>
            <person name="Berthold D.E."/>
            <person name="Lefler F.W."/>
            <person name="Huang I.-S."/>
            <person name="Abdulla H."/>
            <person name="Zimba P.V."/>
            <person name="Laughinghouse H.D. IV."/>
        </authorList>
    </citation>
    <scope>NUCLEOTIDE SEQUENCE</scope>
    <source>
        <strain evidence="2">BLCCT55</strain>
    </source>
</reference>
<dbReference type="RefSeq" id="WP_190836835.1">
    <property type="nucleotide sequence ID" value="NZ_CAWPPI010000118.1"/>
</dbReference>
<gene>
    <name evidence="2" type="ORF">ICL16_38440</name>
</gene>
<dbReference type="AlphaFoldDB" id="A0A8J7C0C2"/>
<keyword evidence="1" id="KW-0732">Signal</keyword>
<dbReference type="InterPro" id="IPR025649">
    <property type="entry name" value="DUF4360"/>
</dbReference>
<keyword evidence="3" id="KW-1185">Reference proteome</keyword>
<dbReference type="Proteomes" id="UP000629098">
    <property type="component" value="Unassembled WGS sequence"/>
</dbReference>
<name>A0A8J7C0C2_9CYAN</name>
<proteinExistence type="predicted"/>
<evidence type="ECO:0000313" key="2">
    <source>
        <dbReference type="EMBL" id="MBD2777768.1"/>
    </source>
</evidence>
<accession>A0A8J7C0C2</accession>
<comment type="caution">
    <text evidence="2">The sequence shown here is derived from an EMBL/GenBank/DDBJ whole genome shotgun (WGS) entry which is preliminary data.</text>
</comment>
<organism evidence="2 3">
    <name type="scientific">Iningainema tapete BLCC-T55</name>
    <dbReference type="NCBI Taxonomy" id="2748662"/>
    <lineage>
        <taxon>Bacteria</taxon>
        <taxon>Bacillati</taxon>
        <taxon>Cyanobacteriota</taxon>
        <taxon>Cyanophyceae</taxon>
        <taxon>Nostocales</taxon>
        <taxon>Scytonemataceae</taxon>
        <taxon>Iningainema tapete</taxon>
    </lineage>
</organism>
<dbReference type="PANTHER" id="PTHR38847:SF1">
    <property type="entry name" value="PSEUDOURIDINE SYNTHASE RSUA_RLUA-LIKE DOMAIN-CONTAINING PROTEIN"/>
    <property type="match status" value="1"/>
</dbReference>
<feature type="signal peptide" evidence="1">
    <location>
        <begin position="1"/>
        <end position="30"/>
    </location>
</feature>